<reference evidence="3" key="1">
    <citation type="journal article" date="2005" name="Nature">
        <title>The map-based sequence of the rice genome.</title>
        <authorList>
            <consortium name="International rice genome sequencing project (IRGSP)"/>
            <person name="Matsumoto T."/>
            <person name="Wu J."/>
            <person name="Kanamori H."/>
            <person name="Katayose Y."/>
            <person name="Fujisawa M."/>
            <person name="Namiki N."/>
            <person name="Mizuno H."/>
            <person name="Yamamoto K."/>
            <person name="Antonio B.A."/>
            <person name="Baba T."/>
            <person name="Sakata K."/>
            <person name="Nagamura Y."/>
            <person name="Aoki H."/>
            <person name="Arikawa K."/>
            <person name="Arita K."/>
            <person name="Bito T."/>
            <person name="Chiden Y."/>
            <person name="Fujitsuka N."/>
            <person name="Fukunaka R."/>
            <person name="Hamada M."/>
            <person name="Harada C."/>
            <person name="Hayashi A."/>
            <person name="Hijishita S."/>
            <person name="Honda M."/>
            <person name="Hosokawa S."/>
            <person name="Ichikawa Y."/>
            <person name="Idonuma A."/>
            <person name="Iijima M."/>
            <person name="Ikeda M."/>
            <person name="Ikeno M."/>
            <person name="Ito K."/>
            <person name="Ito S."/>
            <person name="Ito T."/>
            <person name="Ito Y."/>
            <person name="Ito Y."/>
            <person name="Iwabuchi A."/>
            <person name="Kamiya K."/>
            <person name="Karasawa W."/>
            <person name="Kurita K."/>
            <person name="Katagiri S."/>
            <person name="Kikuta A."/>
            <person name="Kobayashi H."/>
            <person name="Kobayashi N."/>
            <person name="Machita K."/>
            <person name="Maehara T."/>
            <person name="Masukawa M."/>
            <person name="Mizubayashi T."/>
            <person name="Mukai Y."/>
            <person name="Nagasaki H."/>
            <person name="Nagata Y."/>
            <person name="Naito S."/>
            <person name="Nakashima M."/>
            <person name="Nakama Y."/>
            <person name="Nakamichi Y."/>
            <person name="Nakamura M."/>
            <person name="Meguro A."/>
            <person name="Negishi M."/>
            <person name="Ohta I."/>
            <person name="Ohta T."/>
            <person name="Okamoto M."/>
            <person name="Ono N."/>
            <person name="Saji S."/>
            <person name="Sakaguchi M."/>
            <person name="Sakai K."/>
            <person name="Shibata M."/>
            <person name="Shimokawa T."/>
            <person name="Song J."/>
            <person name="Takazaki Y."/>
            <person name="Terasawa K."/>
            <person name="Tsugane M."/>
            <person name="Tsuji K."/>
            <person name="Ueda S."/>
            <person name="Waki K."/>
            <person name="Yamagata H."/>
            <person name="Yamamoto M."/>
            <person name="Yamamoto S."/>
            <person name="Yamane H."/>
            <person name="Yoshiki S."/>
            <person name="Yoshihara R."/>
            <person name="Yukawa K."/>
            <person name="Zhong H."/>
            <person name="Yano M."/>
            <person name="Yuan Q."/>
            <person name="Ouyang S."/>
            <person name="Liu J."/>
            <person name="Jones K.M."/>
            <person name="Gansberger K."/>
            <person name="Moffat K."/>
            <person name="Hill J."/>
            <person name="Bera J."/>
            <person name="Fadrosh D."/>
            <person name="Jin S."/>
            <person name="Johri S."/>
            <person name="Kim M."/>
            <person name="Overton L."/>
            <person name="Reardon M."/>
            <person name="Tsitrin T."/>
            <person name="Vuong H."/>
            <person name="Weaver B."/>
            <person name="Ciecko A."/>
            <person name="Tallon L."/>
            <person name="Jackson J."/>
            <person name="Pai G."/>
            <person name="Aken S.V."/>
            <person name="Utterback T."/>
            <person name="Reidmuller S."/>
            <person name="Feldblyum T."/>
            <person name="Hsiao J."/>
            <person name="Zismann V."/>
            <person name="Iobst S."/>
            <person name="de Vazeille A.R."/>
            <person name="Buell C.R."/>
            <person name="Ying K."/>
            <person name="Li Y."/>
            <person name="Lu T."/>
            <person name="Huang Y."/>
            <person name="Zhao Q."/>
            <person name="Feng Q."/>
            <person name="Zhang L."/>
            <person name="Zhu J."/>
            <person name="Weng Q."/>
            <person name="Mu J."/>
            <person name="Lu Y."/>
            <person name="Fan D."/>
            <person name="Liu Y."/>
            <person name="Guan J."/>
            <person name="Zhang Y."/>
            <person name="Yu S."/>
            <person name="Liu X."/>
            <person name="Zhang Y."/>
            <person name="Hong G."/>
            <person name="Han B."/>
            <person name="Choisne N."/>
            <person name="Demange N."/>
            <person name="Orjeda G."/>
            <person name="Samain S."/>
            <person name="Cattolico L."/>
            <person name="Pelletier E."/>
            <person name="Couloux A."/>
            <person name="Segurens B."/>
            <person name="Wincker P."/>
            <person name="D'Hont A."/>
            <person name="Scarpelli C."/>
            <person name="Weissenbach J."/>
            <person name="Salanoubat M."/>
            <person name="Quetier F."/>
            <person name="Yu Y."/>
            <person name="Kim H.R."/>
            <person name="Rambo T."/>
            <person name="Currie J."/>
            <person name="Collura K."/>
            <person name="Luo M."/>
            <person name="Yang T."/>
            <person name="Ammiraju J.S.S."/>
            <person name="Engler F."/>
            <person name="Soderlund C."/>
            <person name="Wing R.A."/>
            <person name="Palmer L.E."/>
            <person name="de la Bastide M."/>
            <person name="Spiegel L."/>
            <person name="Nascimento L."/>
            <person name="Zutavern T."/>
            <person name="O'Shaughnessy A."/>
            <person name="Dike S."/>
            <person name="Dedhia N."/>
            <person name="Preston R."/>
            <person name="Balija V."/>
            <person name="McCombie W.R."/>
            <person name="Chow T."/>
            <person name="Chen H."/>
            <person name="Chung M."/>
            <person name="Chen C."/>
            <person name="Shaw J."/>
            <person name="Wu H."/>
            <person name="Hsiao K."/>
            <person name="Chao Y."/>
            <person name="Chu M."/>
            <person name="Cheng C."/>
            <person name="Hour A."/>
            <person name="Lee P."/>
            <person name="Lin S."/>
            <person name="Lin Y."/>
            <person name="Liou J."/>
            <person name="Liu S."/>
            <person name="Hsing Y."/>
            <person name="Raghuvanshi S."/>
            <person name="Mohanty A."/>
            <person name="Bharti A.K."/>
            <person name="Gaur A."/>
            <person name="Gupta V."/>
            <person name="Kumar D."/>
            <person name="Ravi V."/>
            <person name="Vij S."/>
            <person name="Kapur A."/>
            <person name="Khurana P."/>
            <person name="Khurana P."/>
            <person name="Khurana J.P."/>
            <person name="Tyagi A.K."/>
            <person name="Gaikwad K."/>
            <person name="Singh A."/>
            <person name="Dalal V."/>
            <person name="Srivastava S."/>
            <person name="Dixit A."/>
            <person name="Pal A.K."/>
            <person name="Ghazi I.A."/>
            <person name="Yadav M."/>
            <person name="Pandit A."/>
            <person name="Bhargava A."/>
            <person name="Sureshbabu K."/>
            <person name="Batra K."/>
            <person name="Sharma T.R."/>
            <person name="Mohapatra T."/>
            <person name="Singh N.K."/>
            <person name="Messing J."/>
            <person name="Nelson A.B."/>
            <person name="Fuks G."/>
            <person name="Kavchok S."/>
            <person name="Keizer G."/>
            <person name="Linton E."/>
            <person name="Llaca V."/>
            <person name="Song R."/>
            <person name="Tanyolac B."/>
            <person name="Young S."/>
            <person name="Ho-Il K."/>
            <person name="Hahn J.H."/>
            <person name="Sangsakoo G."/>
            <person name="Vanavichit A."/>
            <person name="de Mattos Luiz.A.T."/>
            <person name="Zimmer P.D."/>
            <person name="Malone G."/>
            <person name="Dellagostin O."/>
            <person name="de Oliveira A.C."/>
            <person name="Bevan M."/>
            <person name="Bancroft I."/>
            <person name="Minx P."/>
            <person name="Cordum H."/>
            <person name="Wilson R."/>
            <person name="Cheng Z."/>
            <person name="Jin W."/>
            <person name="Jiang J."/>
            <person name="Leong S.A."/>
            <person name="Iwama H."/>
            <person name="Gojobori T."/>
            <person name="Itoh T."/>
            <person name="Niimura Y."/>
            <person name="Fujii Y."/>
            <person name="Habara T."/>
            <person name="Sakai H."/>
            <person name="Sato Y."/>
            <person name="Wilson G."/>
            <person name="Kumar K."/>
            <person name="McCouch S."/>
            <person name="Juretic N."/>
            <person name="Hoen D."/>
            <person name="Wright S."/>
            <person name="Bruskiewich R."/>
            <person name="Bureau T."/>
            <person name="Miyao A."/>
            <person name="Hirochika H."/>
            <person name="Nishikawa T."/>
            <person name="Kadowaki K."/>
            <person name="Sugiura M."/>
            <person name="Burr B."/>
            <person name="Sasaki T."/>
        </authorList>
    </citation>
    <scope>NUCLEOTIDE SEQUENCE [LARGE SCALE GENOMIC DNA]</scope>
    <source>
        <strain evidence="3">cv. Nipponbare</strain>
    </source>
</reference>
<protein>
    <submittedName>
        <fullName evidence="2">Os01g0330700 protein</fullName>
    </submittedName>
</protein>
<gene>
    <name evidence="2" type="ordered locus">Os01g0330700</name>
    <name evidence="2" type="ORF">OSNPB_010330700</name>
</gene>
<name>A0A0N7KCW0_ORYSJ</name>
<feature type="compositionally biased region" description="Low complexity" evidence="1">
    <location>
        <begin position="1"/>
        <end position="69"/>
    </location>
</feature>
<feature type="region of interest" description="Disordered" evidence="1">
    <location>
        <begin position="1"/>
        <end position="78"/>
    </location>
</feature>
<sequence>MSSLASPPTSPIAPTASALGGALPHTADSPATAAPAPAVGVHPLSSMSSCSSVIVPNRPSTTTTNPRVVGGANNTISTIGNTRAQGMATDSPDMTLHREILQSSSKATAN</sequence>
<proteinExistence type="predicted"/>
<evidence type="ECO:0000313" key="3">
    <source>
        <dbReference type="Proteomes" id="UP000059680"/>
    </source>
</evidence>
<reference evidence="2 3" key="2">
    <citation type="journal article" date="2013" name="Plant Cell Physiol.">
        <title>Rice Annotation Project Database (RAP-DB): an integrative and interactive database for rice genomics.</title>
        <authorList>
            <person name="Sakai H."/>
            <person name="Lee S.S."/>
            <person name="Tanaka T."/>
            <person name="Numa H."/>
            <person name="Kim J."/>
            <person name="Kawahara Y."/>
            <person name="Wakimoto H."/>
            <person name="Yang C.C."/>
            <person name="Iwamoto M."/>
            <person name="Abe T."/>
            <person name="Yamada Y."/>
            <person name="Muto A."/>
            <person name="Inokuchi H."/>
            <person name="Ikemura T."/>
            <person name="Matsumoto T."/>
            <person name="Sasaki T."/>
            <person name="Itoh T."/>
        </authorList>
    </citation>
    <scope>NUCLEOTIDE SEQUENCE [LARGE SCALE GENOMIC DNA]</scope>
    <source>
        <strain evidence="3">cv. Nipponbare</strain>
    </source>
</reference>
<dbReference type="EMBL" id="AP014957">
    <property type="protein sequence ID" value="BAS71913.1"/>
    <property type="molecule type" value="Genomic_DNA"/>
</dbReference>
<organism evidence="2 3">
    <name type="scientific">Oryza sativa subsp. japonica</name>
    <name type="common">Rice</name>
    <dbReference type="NCBI Taxonomy" id="39947"/>
    <lineage>
        <taxon>Eukaryota</taxon>
        <taxon>Viridiplantae</taxon>
        <taxon>Streptophyta</taxon>
        <taxon>Embryophyta</taxon>
        <taxon>Tracheophyta</taxon>
        <taxon>Spermatophyta</taxon>
        <taxon>Magnoliopsida</taxon>
        <taxon>Liliopsida</taxon>
        <taxon>Poales</taxon>
        <taxon>Poaceae</taxon>
        <taxon>BOP clade</taxon>
        <taxon>Oryzoideae</taxon>
        <taxon>Oryzeae</taxon>
        <taxon>Oryzinae</taxon>
        <taxon>Oryza</taxon>
        <taxon>Oryza sativa</taxon>
    </lineage>
</organism>
<accession>A0A0N7KCW0</accession>
<reference evidence="2 3" key="3">
    <citation type="journal article" date="2013" name="Rice">
        <title>Improvement of the Oryza sativa Nipponbare reference genome using next generation sequence and optical map data.</title>
        <authorList>
            <person name="Kawahara Y."/>
            <person name="de la Bastide M."/>
            <person name="Hamilton J.P."/>
            <person name="Kanamori H."/>
            <person name="McCombie W.R."/>
            <person name="Ouyang S."/>
            <person name="Schwartz D.C."/>
            <person name="Tanaka T."/>
            <person name="Wu J."/>
            <person name="Zhou S."/>
            <person name="Childs K.L."/>
            <person name="Davidson R.M."/>
            <person name="Lin H."/>
            <person name="Quesada-Ocampo L."/>
            <person name="Vaillancourt B."/>
            <person name="Sakai H."/>
            <person name="Lee S.S."/>
            <person name="Kim J."/>
            <person name="Numa H."/>
            <person name="Itoh T."/>
            <person name="Buell C.R."/>
            <person name="Matsumoto T."/>
        </authorList>
    </citation>
    <scope>NUCLEOTIDE SEQUENCE [LARGE SCALE GENOMIC DNA]</scope>
    <source>
        <strain evidence="3">cv. Nipponbare</strain>
    </source>
</reference>
<dbReference type="PaxDb" id="39947-A0A0N7KCW0"/>
<dbReference type="Proteomes" id="UP000059680">
    <property type="component" value="Chromosome 1"/>
</dbReference>
<evidence type="ECO:0000256" key="1">
    <source>
        <dbReference type="SAM" id="MobiDB-lite"/>
    </source>
</evidence>
<evidence type="ECO:0000313" key="2">
    <source>
        <dbReference type="EMBL" id="BAS71913.1"/>
    </source>
</evidence>
<dbReference type="InParanoid" id="A0A0N7KCW0"/>
<dbReference type="AlphaFoldDB" id="A0A0N7KCW0"/>
<keyword evidence="3" id="KW-1185">Reference proteome</keyword>